<dbReference type="Proteomes" id="UP001297600">
    <property type="component" value="Unassembled WGS sequence"/>
</dbReference>
<gene>
    <name evidence="2" type="ORF">MAF45_07965</name>
</gene>
<evidence type="ECO:0000313" key="2">
    <source>
        <dbReference type="EMBL" id="MCG5031373.1"/>
    </source>
</evidence>
<feature type="signal peptide" evidence="1">
    <location>
        <begin position="1"/>
        <end position="21"/>
    </location>
</feature>
<accession>A0ABS9MTQ4</accession>
<keyword evidence="3" id="KW-1185">Reference proteome</keyword>
<comment type="caution">
    <text evidence="2">The sequence shown here is derived from an EMBL/GenBank/DDBJ whole genome shotgun (WGS) entry which is preliminary data.</text>
</comment>
<evidence type="ECO:0000313" key="3">
    <source>
        <dbReference type="Proteomes" id="UP001297600"/>
    </source>
</evidence>
<dbReference type="Pfam" id="PF03891">
    <property type="entry name" value="DUF333"/>
    <property type="match status" value="1"/>
</dbReference>
<feature type="chain" id="PRO_5046152694" evidence="1">
    <location>
        <begin position="22"/>
        <end position="92"/>
    </location>
</feature>
<proteinExistence type="predicted"/>
<evidence type="ECO:0000256" key="1">
    <source>
        <dbReference type="SAM" id="SignalP"/>
    </source>
</evidence>
<organism evidence="2 3">
    <name type="scientific">Mesosutterella porci</name>
    <dbReference type="NCBI Taxonomy" id="2915351"/>
    <lineage>
        <taxon>Bacteria</taxon>
        <taxon>Pseudomonadati</taxon>
        <taxon>Pseudomonadota</taxon>
        <taxon>Betaproteobacteria</taxon>
        <taxon>Burkholderiales</taxon>
        <taxon>Sutterellaceae</taxon>
        <taxon>Mesosutterella</taxon>
    </lineage>
</organism>
<keyword evidence="1" id="KW-0732">Signal</keyword>
<dbReference type="InterPro" id="IPR005590">
    <property type="entry name" value="DUF333"/>
</dbReference>
<dbReference type="PANTHER" id="PTHR38008:SF2">
    <property type="entry name" value="HEMOLYSIN"/>
    <property type="match status" value="1"/>
</dbReference>
<dbReference type="RefSeq" id="WP_237979107.1">
    <property type="nucleotide sequence ID" value="NZ_JAKNCT010000009.1"/>
</dbReference>
<dbReference type="EMBL" id="JAKNCT010000009">
    <property type="protein sequence ID" value="MCG5031373.1"/>
    <property type="molecule type" value="Genomic_DNA"/>
</dbReference>
<sequence length="92" mass="9706">MNKINKLIAVGSVAFAAGVCAAGCAPLHRDNSAGPAPIGMANPASVWCVEKRGGKLEIRKDASGGEYGVCHLPDGSTVEEWELYRRDHGKNK</sequence>
<protein>
    <submittedName>
        <fullName evidence="2">DUF333 domain-containing protein</fullName>
    </submittedName>
</protein>
<name>A0ABS9MTQ4_9BURK</name>
<dbReference type="PANTHER" id="PTHR38008">
    <property type="entry name" value="HEMOLYSIN-RELATED"/>
    <property type="match status" value="1"/>
</dbReference>
<reference evidence="2 3" key="1">
    <citation type="submission" date="2022-02" db="EMBL/GenBank/DDBJ databases">
        <title>Mesosutterella porci, a novel member of the family Sutterellaceae from pig feces.</title>
        <authorList>
            <person name="Wylensek D."/>
            <person name="Clavel T."/>
        </authorList>
    </citation>
    <scope>NUCLEOTIDE SEQUENCE [LARGE SCALE GENOMIC DNA]</scope>
    <source>
        <strain evidence="3">oilRF-744-wt-GAM-9</strain>
    </source>
</reference>